<dbReference type="InterPro" id="IPR036513">
    <property type="entry name" value="STAS_dom_sf"/>
</dbReference>
<dbReference type="Pfam" id="PF01740">
    <property type="entry name" value="STAS"/>
    <property type="match status" value="1"/>
</dbReference>
<feature type="transmembrane region" description="Helical" evidence="5">
    <location>
        <begin position="308"/>
        <end position="341"/>
    </location>
</feature>
<evidence type="ECO:0000256" key="1">
    <source>
        <dbReference type="ARBA" id="ARBA00004141"/>
    </source>
</evidence>
<evidence type="ECO:0000313" key="7">
    <source>
        <dbReference type="EMBL" id="GAA1205288.1"/>
    </source>
</evidence>
<dbReference type="InterPro" id="IPR002645">
    <property type="entry name" value="STAS_dom"/>
</dbReference>
<dbReference type="RefSeq" id="WP_253852637.1">
    <property type="nucleotide sequence ID" value="NZ_BAAALM010000007.1"/>
</dbReference>
<evidence type="ECO:0000256" key="5">
    <source>
        <dbReference type="SAM" id="Phobius"/>
    </source>
</evidence>
<feature type="transmembrane region" description="Helical" evidence="5">
    <location>
        <begin position="97"/>
        <end position="118"/>
    </location>
</feature>
<dbReference type="PANTHER" id="PTHR43310:SF1">
    <property type="entry name" value="SULFATE TRANSPORTER YBAR-RELATED"/>
    <property type="match status" value="1"/>
</dbReference>
<keyword evidence="3 5" id="KW-1133">Transmembrane helix</keyword>
<gene>
    <name evidence="7" type="ORF">GCM10009675_25070</name>
</gene>
<dbReference type="Pfam" id="PF00916">
    <property type="entry name" value="Sulfate_transp"/>
    <property type="match status" value="2"/>
</dbReference>
<feature type="transmembrane region" description="Helical" evidence="5">
    <location>
        <begin position="52"/>
        <end position="68"/>
    </location>
</feature>
<reference evidence="7 8" key="1">
    <citation type="journal article" date="2019" name="Int. J. Syst. Evol. Microbiol.">
        <title>The Global Catalogue of Microorganisms (GCM) 10K type strain sequencing project: providing services to taxonomists for standard genome sequencing and annotation.</title>
        <authorList>
            <consortium name="The Broad Institute Genomics Platform"/>
            <consortium name="The Broad Institute Genome Sequencing Center for Infectious Disease"/>
            <person name="Wu L."/>
            <person name="Ma J."/>
        </authorList>
    </citation>
    <scope>NUCLEOTIDE SEQUENCE [LARGE SCALE GENOMIC DNA]</scope>
    <source>
        <strain evidence="7 8">JCM 13022</strain>
    </source>
</reference>
<evidence type="ECO:0000256" key="2">
    <source>
        <dbReference type="ARBA" id="ARBA00022692"/>
    </source>
</evidence>
<feature type="transmembrane region" description="Helical" evidence="5">
    <location>
        <begin position="130"/>
        <end position="149"/>
    </location>
</feature>
<evidence type="ECO:0000256" key="3">
    <source>
        <dbReference type="ARBA" id="ARBA00022989"/>
    </source>
</evidence>
<feature type="transmembrane region" description="Helical" evidence="5">
    <location>
        <begin position="155"/>
        <end position="173"/>
    </location>
</feature>
<comment type="subcellular location">
    <subcellularLocation>
        <location evidence="1">Membrane</location>
        <topology evidence="1">Multi-pass membrane protein</topology>
    </subcellularLocation>
</comment>
<feature type="domain" description="STAS" evidence="6">
    <location>
        <begin position="412"/>
        <end position="496"/>
    </location>
</feature>
<dbReference type="InterPro" id="IPR052706">
    <property type="entry name" value="Membrane-Transporter-like"/>
</dbReference>
<feature type="transmembrane region" description="Helical" evidence="5">
    <location>
        <begin position="361"/>
        <end position="390"/>
    </location>
</feature>
<dbReference type="Proteomes" id="UP001500467">
    <property type="component" value="Unassembled WGS sequence"/>
</dbReference>
<keyword evidence="8" id="KW-1185">Reference proteome</keyword>
<evidence type="ECO:0000259" key="6">
    <source>
        <dbReference type="PROSITE" id="PS50801"/>
    </source>
</evidence>
<dbReference type="CDD" id="cd07042">
    <property type="entry name" value="STAS_SulP_like_sulfate_transporter"/>
    <property type="match status" value="1"/>
</dbReference>
<proteinExistence type="predicted"/>
<dbReference type="InterPro" id="IPR011547">
    <property type="entry name" value="SLC26A/SulP_dom"/>
</dbReference>
<dbReference type="PROSITE" id="PS50801">
    <property type="entry name" value="STAS"/>
    <property type="match status" value="1"/>
</dbReference>
<keyword evidence="2 5" id="KW-0812">Transmembrane</keyword>
<accession>A0ABN1VCE1</accession>
<protein>
    <submittedName>
        <fullName evidence="7">SulP family inorganic anion transporter</fullName>
    </submittedName>
</protein>
<evidence type="ECO:0000313" key="8">
    <source>
        <dbReference type="Proteomes" id="UP001500467"/>
    </source>
</evidence>
<sequence>MSLPAALRPKLGRPAWLSPRILRTEALSGLVVALALIPEAVSFSIIAGVDPRIGLFASFTMAVAIAFTGGRPAMISAATGAIALVVAPLAREYGVEYLFAAVVLGGLLQVLLAGAGVARLMRFLPRSVMVGFVNALAILIFTAQLPYLIDVPWQVYPLLAVGLAIMVGLPKLTKAIPAPLVAIIVLTIFTVSAGIAVPTVGDQGELPDSLPILGIPAVPFTFETLTIIAPYAFAMALVGLMESLMTAKLVDDITDTHSDKTRESWGQGIANIVTGFFGGMGGCAMIGQTMINVKSGARTRASTFLAGVFLLILVVALGQIVGLIPMAALVGVMIMVAVGTFDWHSIHPKTLVRMPKSETTVMVATVGVTVATHNLAIGVVVGVLVAMVLFARRVAHLVSVESVLDPDGTTKIYHVTGQLFFASSNDLVFQFDYANDPSEVVIDLSDAHIWDASTVASLDAITTKYEARGTTVTITGMNDDSEKRHATLAGNLTGAH</sequence>
<feature type="transmembrane region" description="Helical" evidence="5">
    <location>
        <begin position="220"/>
        <end position="240"/>
    </location>
</feature>
<evidence type="ECO:0000256" key="4">
    <source>
        <dbReference type="ARBA" id="ARBA00023136"/>
    </source>
</evidence>
<comment type="caution">
    <text evidence="7">The sequence shown here is derived from an EMBL/GenBank/DDBJ whole genome shotgun (WGS) entry which is preliminary data.</text>
</comment>
<organism evidence="7 8">
    <name type="scientific">Prauserella alba</name>
    <dbReference type="NCBI Taxonomy" id="176898"/>
    <lineage>
        <taxon>Bacteria</taxon>
        <taxon>Bacillati</taxon>
        <taxon>Actinomycetota</taxon>
        <taxon>Actinomycetes</taxon>
        <taxon>Pseudonocardiales</taxon>
        <taxon>Pseudonocardiaceae</taxon>
        <taxon>Prauserella</taxon>
    </lineage>
</organism>
<dbReference type="SUPFAM" id="SSF52091">
    <property type="entry name" value="SpoIIaa-like"/>
    <property type="match status" value="1"/>
</dbReference>
<dbReference type="Gene3D" id="3.30.750.24">
    <property type="entry name" value="STAS domain"/>
    <property type="match status" value="1"/>
</dbReference>
<keyword evidence="4 5" id="KW-0472">Membrane</keyword>
<dbReference type="EMBL" id="BAAALM010000007">
    <property type="protein sequence ID" value="GAA1205288.1"/>
    <property type="molecule type" value="Genomic_DNA"/>
</dbReference>
<name>A0ABN1VCE1_9PSEU</name>
<dbReference type="PANTHER" id="PTHR43310">
    <property type="entry name" value="SULFATE TRANSPORTER YBAR-RELATED"/>
    <property type="match status" value="1"/>
</dbReference>
<feature type="transmembrane region" description="Helical" evidence="5">
    <location>
        <begin position="180"/>
        <end position="200"/>
    </location>
</feature>